<evidence type="ECO:0000256" key="1">
    <source>
        <dbReference type="SAM" id="SignalP"/>
    </source>
</evidence>
<evidence type="ECO:0000313" key="3">
    <source>
        <dbReference type="EMBL" id="OHA18738.1"/>
    </source>
</evidence>
<dbReference type="STRING" id="1802301.A2664_04500"/>
<accession>A0A1G2M4F0</accession>
<reference evidence="3 4" key="1">
    <citation type="journal article" date="2016" name="Nat. Commun.">
        <title>Thousands of microbial genomes shed light on interconnected biogeochemical processes in an aquifer system.</title>
        <authorList>
            <person name="Anantharaman K."/>
            <person name="Brown C.T."/>
            <person name="Hug L.A."/>
            <person name="Sharon I."/>
            <person name="Castelle C.J."/>
            <person name="Probst A.J."/>
            <person name="Thomas B.C."/>
            <person name="Singh A."/>
            <person name="Wilkins M.J."/>
            <person name="Karaoz U."/>
            <person name="Brodie E.L."/>
            <person name="Williams K.H."/>
            <person name="Hubbard S.S."/>
            <person name="Banfield J.F."/>
        </authorList>
    </citation>
    <scope>NUCLEOTIDE SEQUENCE [LARGE SCALE GENOMIC DNA]</scope>
</reference>
<comment type="caution">
    <text evidence="3">The sequence shown here is derived from an EMBL/GenBank/DDBJ whole genome shotgun (WGS) entry which is preliminary data.</text>
</comment>
<feature type="chain" id="PRO_5009583610" description="Peptidoglycan binding-like domain-containing protein" evidence="1">
    <location>
        <begin position="36"/>
        <end position="1193"/>
    </location>
</feature>
<dbReference type="InterPro" id="IPR036365">
    <property type="entry name" value="PGBD-like_sf"/>
</dbReference>
<dbReference type="SUPFAM" id="SSF47090">
    <property type="entry name" value="PGBD-like"/>
    <property type="match status" value="1"/>
</dbReference>
<dbReference type="Pfam" id="PF01471">
    <property type="entry name" value="PG_binding_1"/>
    <property type="match status" value="1"/>
</dbReference>
<dbReference type="InterPro" id="IPR036366">
    <property type="entry name" value="PGBDSf"/>
</dbReference>
<dbReference type="AlphaFoldDB" id="A0A1G2M4F0"/>
<dbReference type="InterPro" id="IPR002477">
    <property type="entry name" value="Peptidoglycan-bd-like"/>
</dbReference>
<sequence length="1193" mass="119534">MNSTKSKTKQFVAIALGITMALAFVVGGAVSPAQAATIEELTAQINSLLSTIAGLQSQLSTVQGGSSSSASGHVFSANLTIGSTGADVTALQQILVSKGYLTMPAGVSMGYFGALTKAAVIKWQAASGISPAAGFVGPISRAALNSMSGTTGGTTGGTTVPPAGSTLAVSAATQPAPQLAPGSASRVPFTTFTLTAGASDVTVNSVTVTRVGPAQDVSFAGVVLLDENGIQIGVAKTLNSNHQASLGEPFVIKAGTSRTLTIGGNMAVIATLALHAGEVPAFQVTSINTSAPVVGSLPITGTGQVINGTLVLGSATTYVSSFDPNVASSQNIGTTGFRFAGIRVLAGSNEDIRIRSIRWNQSGSASAGDLANITTVVDGVKYPTTLSADGKYYTTNFGSGIVISKGFSKDIFVEGDFVGSSSAARTVQFDIYKTTDLYVSGETFMYGITPVPGGNTASAATTASQFITSDGTTSGSAGTPWFSGSTITVSAGSVTTVTNAVSVAAQNVAVNVPNQSLGGFTTDLKGEAISVQSTIFEFNFGSADATTRLLTSVSLVDGNGAVVAGPVDATDVAGTHQRVTFTDTITFPLGKQTYTLKGKIDVDSTNGDTLTASTTPSSGWTTITGQTTGNAISLSGIGLVTMNPMTIRTADLVVTASANPAAQAVIAGTVGHLFTNLQFDASQSGEDVRFSNVPLTLTAGAGTYTTVSGCQLFDGATPLNTGSNVINPTAANAGAESFTLDSALIVAKGTIKTVGVKCNISSAATGAFTWSMTSTDVLTDWATSVTGVTSSQTVTPTGAGTGAAMTVGTASLAVSTDASSPGYTITSAGATGVTLGVAKFRATNDSINLQRIGLRLTNTASSSSSDLVQVTLWDGATQVGTAVFTGSNVLATSTLTSPVSLPKDTDKTITIKGNLSAIGSSEAVNVSGHLVAVNVESNTNTYGTGVGSGATINSTGSTAVAGARVFKSYPTLALDTLGSSGAADNKLLRFKVTAGSAGSISIAEINFTVATSSTNYAAFPTGVNVFGFSDSSYSQPISGVSSGGQLSASNVAPTLTAVSITPQTSAAVATFIEVPAGQTRYFEVRSTGGTGSGASWSLTTTLTGDSAFPSAPPLLVFCDYDSTTVAPTCNSNSGQSSSTAQQFLATSTAMTLAQNFVWSPNSTTTSALVDTDWTNGFGLPGLPSSGITQTRSN</sequence>
<dbReference type="EMBL" id="MHRF01000001">
    <property type="protein sequence ID" value="OHA18738.1"/>
    <property type="molecule type" value="Genomic_DNA"/>
</dbReference>
<evidence type="ECO:0000313" key="4">
    <source>
        <dbReference type="Proteomes" id="UP000178873"/>
    </source>
</evidence>
<keyword evidence="1" id="KW-0732">Signal</keyword>
<feature type="domain" description="Peptidoglycan binding-like" evidence="2">
    <location>
        <begin position="84"/>
        <end position="137"/>
    </location>
</feature>
<dbReference type="Proteomes" id="UP000178873">
    <property type="component" value="Unassembled WGS sequence"/>
</dbReference>
<evidence type="ECO:0000259" key="2">
    <source>
        <dbReference type="Pfam" id="PF01471"/>
    </source>
</evidence>
<protein>
    <recommendedName>
        <fullName evidence="2">Peptidoglycan binding-like domain-containing protein</fullName>
    </recommendedName>
</protein>
<gene>
    <name evidence="3" type="ORF">A2664_04500</name>
</gene>
<proteinExistence type="predicted"/>
<organism evidence="3 4">
    <name type="scientific">Candidatus Taylorbacteria bacterium RIFCSPHIGHO2_01_FULL_46_22b</name>
    <dbReference type="NCBI Taxonomy" id="1802301"/>
    <lineage>
        <taxon>Bacteria</taxon>
        <taxon>Candidatus Tayloriibacteriota</taxon>
    </lineage>
</organism>
<dbReference type="Gene3D" id="1.10.101.10">
    <property type="entry name" value="PGBD-like superfamily/PGBD"/>
    <property type="match status" value="1"/>
</dbReference>
<feature type="signal peptide" evidence="1">
    <location>
        <begin position="1"/>
        <end position="35"/>
    </location>
</feature>
<name>A0A1G2M4F0_9BACT</name>